<organism evidence="3 5">
    <name type="scientific">Leptomonas pyrrhocoris</name>
    <name type="common">Firebug parasite</name>
    <dbReference type="NCBI Taxonomy" id="157538"/>
    <lineage>
        <taxon>Eukaryota</taxon>
        <taxon>Discoba</taxon>
        <taxon>Euglenozoa</taxon>
        <taxon>Kinetoplastea</taxon>
        <taxon>Metakinetoplastina</taxon>
        <taxon>Trypanosomatida</taxon>
        <taxon>Trypanosomatidae</taxon>
        <taxon>Leishmaniinae</taxon>
        <taxon>Leptomonas</taxon>
    </lineage>
</organism>
<proteinExistence type="predicted"/>
<dbReference type="GeneID" id="26907035"/>
<dbReference type="GeneID" id="26907023"/>
<reference evidence="3 5" key="1">
    <citation type="submission" date="2015-07" db="EMBL/GenBank/DDBJ databases">
        <title>High-quality genome of monoxenous trypanosomatid Leptomonas pyrrhocoris.</title>
        <authorList>
            <person name="Flegontov P."/>
            <person name="Butenko A."/>
            <person name="Firsov S."/>
            <person name="Vlcek C."/>
            <person name="Logacheva M.D."/>
            <person name="Field M."/>
            <person name="Filatov D."/>
            <person name="Flegontova O."/>
            <person name="Gerasimov E."/>
            <person name="Jackson A.P."/>
            <person name="Kelly S."/>
            <person name="Opperdoes F."/>
            <person name="O'Reilly A."/>
            <person name="Votypka J."/>
            <person name="Yurchenko V."/>
            <person name="Lukes J."/>
        </authorList>
    </citation>
    <scope>NUCLEOTIDE SEQUENCE [LARGE SCALE GENOMIC DNA]</scope>
    <source>
        <strain evidence="3">H10</strain>
    </source>
</reference>
<dbReference type="VEuPathDB" id="TriTrypDB:LpyrH10_15_1590"/>
<dbReference type="EMBL" id="LGTL01000015">
    <property type="protein sequence ID" value="KPA77984.1"/>
    <property type="molecule type" value="Genomic_DNA"/>
</dbReference>
<evidence type="ECO:0000313" key="5">
    <source>
        <dbReference type="Proteomes" id="UP000037923"/>
    </source>
</evidence>
<dbReference type="RefSeq" id="XP_015656415.1">
    <property type="nucleotide sequence ID" value="XM_015805122.1"/>
</dbReference>
<evidence type="ECO:0000313" key="3">
    <source>
        <dbReference type="EMBL" id="KPA77976.1"/>
    </source>
</evidence>
<evidence type="ECO:0000313" key="4">
    <source>
        <dbReference type="EMBL" id="KPA77984.1"/>
    </source>
</evidence>
<dbReference type="GeneID" id="26907017"/>
<dbReference type="RefSeq" id="XP_015656401.1">
    <property type="nucleotide sequence ID" value="XM_015805108.1"/>
</dbReference>
<gene>
    <name evidence="1" type="ORF">ABB37_06731</name>
    <name evidence="2" type="ORF">ABB37_06737</name>
    <name evidence="3" type="ORF">ABB37_06743</name>
    <name evidence="4" type="ORF">ABB37_06749</name>
</gene>
<evidence type="ECO:0000313" key="1">
    <source>
        <dbReference type="EMBL" id="KPA77962.1"/>
    </source>
</evidence>
<dbReference type="AlphaFoldDB" id="A0A0M9FXM3"/>
<evidence type="ECO:0000313" key="2">
    <source>
        <dbReference type="EMBL" id="KPA77969.1"/>
    </source>
</evidence>
<accession>A0A0M9FXM3</accession>
<protein>
    <submittedName>
        <fullName evidence="3">Uncharacterized protein</fullName>
    </submittedName>
</protein>
<dbReference type="VEuPathDB" id="TriTrypDB:LpyrH10_15_1410"/>
<dbReference type="VEuPathDB" id="TriTrypDB:LpyrH10_15_1470"/>
<dbReference type="EMBL" id="LGTL01000015">
    <property type="protein sequence ID" value="KPA77962.1"/>
    <property type="molecule type" value="Genomic_DNA"/>
</dbReference>
<dbReference type="EMBL" id="LGTL01000015">
    <property type="protein sequence ID" value="KPA77969.1"/>
    <property type="molecule type" value="Genomic_DNA"/>
</dbReference>
<dbReference type="Proteomes" id="UP000037923">
    <property type="component" value="Unassembled WGS sequence"/>
</dbReference>
<comment type="caution">
    <text evidence="3">The sequence shown here is derived from an EMBL/GenBank/DDBJ whole genome shotgun (WGS) entry which is preliminary data.</text>
</comment>
<dbReference type="RefSeq" id="XP_015656408.1">
    <property type="nucleotide sequence ID" value="XM_015805115.1"/>
</dbReference>
<keyword evidence="5" id="KW-1185">Reference proteome</keyword>
<dbReference type="VEuPathDB" id="TriTrypDB:LpyrH10_15_1530"/>
<sequence>MHLSVQLAGSRNSVFVCVWSPRFAMEPRCVPLRRRNVACDELAVVGGGMVCSLGPSIQEQHTAPARGHCREASEFSCTFSFSSYLTENEGSRSYSLWFRMRCDRMEMAGVARHLSERHA</sequence>
<dbReference type="EMBL" id="LGTL01000015">
    <property type="protein sequence ID" value="KPA77976.1"/>
    <property type="molecule type" value="Genomic_DNA"/>
</dbReference>
<dbReference type="RefSeq" id="XP_015656423.1">
    <property type="nucleotide sequence ID" value="XM_015805130.1"/>
</dbReference>
<dbReference type="GeneID" id="26907029"/>
<name>A0A0M9FXM3_LEPPY</name>